<keyword evidence="3" id="KW-1185">Reference proteome</keyword>
<dbReference type="InterPro" id="IPR036047">
    <property type="entry name" value="F-box-like_dom_sf"/>
</dbReference>
<evidence type="ECO:0000313" key="3">
    <source>
        <dbReference type="Proteomes" id="UP000076532"/>
    </source>
</evidence>
<protein>
    <recommendedName>
        <fullName evidence="1">F-box domain-containing protein</fullName>
    </recommendedName>
</protein>
<dbReference type="PROSITE" id="PS50181">
    <property type="entry name" value="FBOX"/>
    <property type="match status" value="1"/>
</dbReference>
<sequence>MHQPLQEIPLEIIEIILALCDPIDVAAFAQTASLYRSLIYETADEHLWRSLYLSQPFDDPRACVDFLGERRKEVKWRDELQQVIRVRTLLKDPERVDFPQDDRRGALETLWHMASHVIPTNRAFSEEISDNQLWVAAMLRGGRVLHSPGMTIEDRHLAAKLHTHFGMTPQDMKPSARAASRAYCYDFRNYNWENHFGPFVPDGSGNVNWVHMQALHHVLSMHILDLGETTELGEDFMFTIFPMSMPFCQPIIPEDEDSDLLEDWAGVTGPWTCAYCFCDHRELLVYNDLVAETLEDEAPNTIVFDHPEFEEVFTSLPDVVFKITSTEHDPDHPDRPTINFKGEMGHFQMQGYVKMTPDNQIRWHFVSGEQGQAVWSSEGVQVGGVRSLFGVLGSWTTVFHDAADPVGPFWLRKVYRVPE</sequence>
<dbReference type="OrthoDB" id="3226064at2759"/>
<reference evidence="2 3" key="1">
    <citation type="journal article" date="2016" name="Mol. Biol. Evol.">
        <title>Comparative Genomics of Early-Diverging Mushroom-Forming Fungi Provides Insights into the Origins of Lignocellulose Decay Capabilities.</title>
        <authorList>
            <person name="Nagy L.G."/>
            <person name="Riley R."/>
            <person name="Tritt A."/>
            <person name="Adam C."/>
            <person name="Daum C."/>
            <person name="Floudas D."/>
            <person name="Sun H."/>
            <person name="Yadav J.S."/>
            <person name="Pangilinan J."/>
            <person name="Larsson K.H."/>
            <person name="Matsuura K."/>
            <person name="Barry K."/>
            <person name="Labutti K."/>
            <person name="Kuo R."/>
            <person name="Ohm R.A."/>
            <person name="Bhattacharya S.S."/>
            <person name="Shirouzu T."/>
            <person name="Yoshinaga Y."/>
            <person name="Martin F.M."/>
            <person name="Grigoriev I.V."/>
            <person name="Hibbett D.S."/>
        </authorList>
    </citation>
    <scope>NUCLEOTIDE SEQUENCE [LARGE SCALE GENOMIC DNA]</scope>
    <source>
        <strain evidence="2 3">CBS 109695</strain>
    </source>
</reference>
<dbReference type="Proteomes" id="UP000076532">
    <property type="component" value="Unassembled WGS sequence"/>
</dbReference>
<name>A0A166H7B5_9AGAM</name>
<evidence type="ECO:0000313" key="2">
    <source>
        <dbReference type="EMBL" id="KZP18560.1"/>
    </source>
</evidence>
<feature type="domain" description="F-box" evidence="1">
    <location>
        <begin position="2"/>
        <end position="51"/>
    </location>
</feature>
<gene>
    <name evidence="2" type="ORF">FIBSPDRAFT_829137</name>
</gene>
<dbReference type="SUPFAM" id="SSF81383">
    <property type="entry name" value="F-box domain"/>
    <property type="match status" value="1"/>
</dbReference>
<dbReference type="AlphaFoldDB" id="A0A166H7B5"/>
<organism evidence="2 3">
    <name type="scientific">Athelia psychrophila</name>
    <dbReference type="NCBI Taxonomy" id="1759441"/>
    <lineage>
        <taxon>Eukaryota</taxon>
        <taxon>Fungi</taxon>
        <taxon>Dikarya</taxon>
        <taxon>Basidiomycota</taxon>
        <taxon>Agaricomycotina</taxon>
        <taxon>Agaricomycetes</taxon>
        <taxon>Agaricomycetidae</taxon>
        <taxon>Atheliales</taxon>
        <taxon>Atheliaceae</taxon>
        <taxon>Athelia</taxon>
    </lineage>
</organism>
<dbReference type="STRING" id="436010.A0A166H7B5"/>
<dbReference type="InterPro" id="IPR001810">
    <property type="entry name" value="F-box_dom"/>
</dbReference>
<proteinExistence type="predicted"/>
<evidence type="ECO:0000259" key="1">
    <source>
        <dbReference type="PROSITE" id="PS50181"/>
    </source>
</evidence>
<dbReference type="EMBL" id="KV417571">
    <property type="protein sequence ID" value="KZP18560.1"/>
    <property type="molecule type" value="Genomic_DNA"/>
</dbReference>
<dbReference type="Gene3D" id="1.20.1280.50">
    <property type="match status" value="1"/>
</dbReference>
<accession>A0A166H7B5</accession>